<dbReference type="RefSeq" id="WP_311628596.1">
    <property type="nucleotide sequence ID" value="NZ_JAVREN010000002.1"/>
</dbReference>
<sequence>MSGGLSAVEWRDDERPERAVPLEPAFAGVHLGTARDGRPVALPGPGPAGSRIAVLGDPLFARLVALRLLAVGARVTAATRAPGPWRALQTAAGERLTVAEEAEAQPVPPPAPPAVDDGPQALVSELRRPPSAASAAGAWRTAVHVAPAAPRRSAFWTAPDALLALDARFAEGAGAALGEEAARATAALAPGDILLFRPGAGPMVLRPDIAPGETALLTPADAAPPPRAGHP</sequence>
<protein>
    <submittedName>
        <fullName evidence="1">Uncharacterized protein</fullName>
    </submittedName>
</protein>
<dbReference type="Proteomes" id="UP001183388">
    <property type="component" value="Unassembled WGS sequence"/>
</dbReference>
<organism evidence="1 2">
    <name type="scientific">Streptomyces boetiae</name>
    <dbReference type="NCBI Taxonomy" id="3075541"/>
    <lineage>
        <taxon>Bacteria</taxon>
        <taxon>Bacillati</taxon>
        <taxon>Actinomycetota</taxon>
        <taxon>Actinomycetes</taxon>
        <taxon>Kitasatosporales</taxon>
        <taxon>Streptomycetaceae</taxon>
        <taxon>Streptomyces</taxon>
    </lineage>
</organism>
<gene>
    <name evidence="1" type="ORF">RM780_01730</name>
</gene>
<proteinExistence type="predicted"/>
<evidence type="ECO:0000313" key="1">
    <source>
        <dbReference type="EMBL" id="MDT0305684.1"/>
    </source>
</evidence>
<evidence type="ECO:0000313" key="2">
    <source>
        <dbReference type="Proteomes" id="UP001183388"/>
    </source>
</evidence>
<reference evidence="2" key="1">
    <citation type="submission" date="2023-07" db="EMBL/GenBank/DDBJ databases">
        <title>30 novel species of actinomycetes from the DSMZ collection.</title>
        <authorList>
            <person name="Nouioui I."/>
        </authorList>
    </citation>
    <scope>NUCLEOTIDE SEQUENCE [LARGE SCALE GENOMIC DNA]</scope>
    <source>
        <strain evidence="2">DSM 44917</strain>
    </source>
</reference>
<accession>A0ABU2L2A3</accession>
<name>A0ABU2L2A3_9ACTN</name>
<keyword evidence="2" id="KW-1185">Reference proteome</keyword>
<comment type="caution">
    <text evidence="1">The sequence shown here is derived from an EMBL/GenBank/DDBJ whole genome shotgun (WGS) entry which is preliminary data.</text>
</comment>
<dbReference type="EMBL" id="JAVREN010000002">
    <property type="protein sequence ID" value="MDT0305684.1"/>
    <property type="molecule type" value="Genomic_DNA"/>
</dbReference>